<protein>
    <submittedName>
        <fullName evidence="1">Uncharacterized protein</fullName>
    </submittedName>
</protein>
<sequence>MNTEEKEKQYLLLILRLPEDIQKYIQQFLPLKTLVWLDKKTYVKNHYIITKSIKRYDSYIRDIIRNDNHFVFLQVMREKFKLWNVNKKYFYKKIIYKNFIYFLINMCNVHESTNCVNIIKEMISKS</sequence>
<reference evidence="1" key="1">
    <citation type="journal article" date="2020" name="Nature">
        <title>Giant virus diversity and host interactions through global metagenomics.</title>
        <authorList>
            <person name="Schulz F."/>
            <person name="Roux S."/>
            <person name="Paez-Espino D."/>
            <person name="Jungbluth S."/>
            <person name="Walsh D.A."/>
            <person name="Denef V.J."/>
            <person name="McMahon K.D."/>
            <person name="Konstantinidis K.T."/>
            <person name="Eloe-Fadrosh E.A."/>
            <person name="Kyrpides N.C."/>
            <person name="Woyke T."/>
        </authorList>
    </citation>
    <scope>NUCLEOTIDE SEQUENCE</scope>
    <source>
        <strain evidence="1">GVMAG-M-3300022752-39</strain>
    </source>
</reference>
<proteinExistence type="predicted"/>
<dbReference type="EMBL" id="MN739489">
    <property type="protein sequence ID" value="QHT08037.1"/>
    <property type="molecule type" value="Genomic_DNA"/>
</dbReference>
<name>A0A6C0CUX3_9ZZZZ</name>
<dbReference type="AlphaFoldDB" id="A0A6C0CUX3"/>
<organism evidence="1">
    <name type="scientific">viral metagenome</name>
    <dbReference type="NCBI Taxonomy" id="1070528"/>
    <lineage>
        <taxon>unclassified sequences</taxon>
        <taxon>metagenomes</taxon>
        <taxon>organismal metagenomes</taxon>
    </lineage>
</organism>
<evidence type="ECO:0000313" key="1">
    <source>
        <dbReference type="EMBL" id="QHT08037.1"/>
    </source>
</evidence>
<accession>A0A6C0CUX3</accession>